<evidence type="ECO:0000313" key="3">
    <source>
        <dbReference type="Proteomes" id="UP001266357"/>
    </source>
</evidence>
<gene>
    <name evidence="2" type="ORF">RM573_07605</name>
</gene>
<evidence type="ECO:0000313" key="2">
    <source>
        <dbReference type="EMBL" id="MDT0603459.1"/>
    </source>
</evidence>
<accession>A0ABU2ZZV4</accession>
<reference evidence="2 3" key="1">
    <citation type="submission" date="2023-09" db="EMBL/GenBank/DDBJ databases">
        <authorList>
            <person name="Rey-Velasco X."/>
        </authorList>
    </citation>
    <scope>NUCLEOTIDE SEQUENCE [LARGE SCALE GENOMIC DNA]</scope>
    <source>
        <strain evidence="2 3">W431</strain>
    </source>
</reference>
<dbReference type="Proteomes" id="UP001266357">
    <property type="component" value="Unassembled WGS sequence"/>
</dbReference>
<evidence type="ECO:0000256" key="1">
    <source>
        <dbReference type="SAM" id="SignalP"/>
    </source>
</evidence>
<dbReference type="InterPro" id="IPR022193">
    <property type="entry name" value="DUF3718"/>
</dbReference>
<sequence>MNKIKSTITAAITLTLLAGTSFTSSAMDKYIEDSLIEVCKASTTNSMLKFNKTMKSYRLNNKAVANKVMCNGDDITDFARNHGSYKVAAKLEKSLNGNVSITDVAALSKIDVKFVE</sequence>
<proteinExistence type="predicted"/>
<dbReference type="RefSeq" id="WP_311579645.1">
    <property type="nucleotide sequence ID" value="NZ_JAVRIF010000003.1"/>
</dbReference>
<keyword evidence="1" id="KW-0732">Signal</keyword>
<name>A0ABU2ZZV4_9GAMM</name>
<protein>
    <submittedName>
        <fullName evidence="2">DUF3718 domain-containing protein</fullName>
    </submittedName>
</protein>
<dbReference type="Pfam" id="PF12514">
    <property type="entry name" value="DUF3718"/>
    <property type="match status" value="1"/>
</dbReference>
<feature type="chain" id="PRO_5047179589" evidence="1">
    <location>
        <begin position="27"/>
        <end position="116"/>
    </location>
</feature>
<keyword evidence="3" id="KW-1185">Reference proteome</keyword>
<feature type="signal peptide" evidence="1">
    <location>
        <begin position="1"/>
        <end position="26"/>
    </location>
</feature>
<dbReference type="EMBL" id="JAVRIF010000003">
    <property type="protein sequence ID" value="MDT0603459.1"/>
    <property type="molecule type" value="Genomic_DNA"/>
</dbReference>
<organism evidence="2 3">
    <name type="scientific">Thalassotalea castellviae</name>
    <dbReference type="NCBI Taxonomy" id="3075612"/>
    <lineage>
        <taxon>Bacteria</taxon>
        <taxon>Pseudomonadati</taxon>
        <taxon>Pseudomonadota</taxon>
        <taxon>Gammaproteobacteria</taxon>
        <taxon>Alteromonadales</taxon>
        <taxon>Colwelliaceae</taxon>
        <taxon>Thalassotalea</taxon>
    </lineage>
</organism>
<comment type="caution">
    <text evidence="2">The sequence shown here is derived from an EMBL/GenBank/DDBJ whole genome shotgun (WGS) entry which is preliminary data.</text>
</comment>